<feature type="transmembrane region" description="Helical" evidence="1">
    <location>
        <begin position="63"/>
        <end position="80"/>
    </location>
</feature>
<reference evidence="2 3" key="1">
    <citation type="journal article" date="2016" name="Nat. Commun.">
        <title>Thousands of microbial genomes shed light on interconnected biogeochemical processes in an aquifer system.</title>
        <authorList>
            <person name="Anantharaman K."/>
            <person name="Brown C.T."/>
            <person name="Hug L.A."/>
            <person name="Sharon I."/>
            <person name="Castelle C.J."/>
            <person name="Probst A.J."/>
            <person name="Thomas B.C."/>
            <person name="Singh A."/>
            <person name="Wilkins M.J."/>
            <person name="Karaoz U."/>
            <person name="Brodie E.L."/>
            <person name="Williams K.H."/>
            <person name="Hubbard S.S."/>
            <person name="Banfield J.F."/>
        </authorList>
    </citation>
    <scope>NUCLEOTIDE SEQUENCE [LARGE SCALE GENOMIC DNA]</scope>
</reference>
<dbReference type="STRING" id="1801737.A2818_01265"/>
<feature type="transmembrane region" description="Helical" evidence="1">
    <location>
        <begin position="6"/>
        <end position="27"/>
    </location>
</feature>
<dbReference type="EMBL" id="MFTN01000006">
    <property type="protein sequence ID" value="OGI63325.1"/>
    <property type="molecule type" value="Genomic_DNA"/>
</dbReference>
<organism evidence="2 3">
    <name type="scientific">Candidatus Nomurabacteria bacterium RIFCSPHIGHO2_01_FULL_40_12</name>
    <dbReference type="NCBI Taxonomy" id="1801737"/>
    <lineage>
        <taxon>Bacteria</taxon>
        <taxon>Candidatus Nomuraibacteriota</taxon>
    </lineage>
</organism>
<evidence type="ECO:0000313" key="2">
    <source>
        <dbReference type="EMBL" id="OGI63325.1"/>
    </source>
</evidence>
<evidence type="ECO:0000313" key="3">
    <source>
        <dbReference type="Proteomes" id="UP000177602"/>
    </source>
</evidence>
<accession>A0A1F6V107</accession>
<feature type="transmembrane region" description="Helical" evidence="1">
    <location>
        <begin position="169"/>
        <end position="188"/>
    </location>
</feature>
<sequence>MPYLFTKEIIAVIAAVFSIVGNVPYLLDIIKKKIQPHPYTWLVWTIVSGITFFGQLVKGAGIGALPTGIAEIFTIIIFLFSLQYGFKNIKKIDTYFLIFALLGIIPWMLTKDPTFSIIIVVSIDLIAFIPTLRKTWLYPKSEISVLYSMNVLRHILTLFSLQAYNIATVLHSIAMIITNSLMTIFIIFRPKSKDEENT</sequence>
<evidence type="ECO:0000256" key="1">
    <source>
        <dbReference type="SAM" id="Phobius"/>
    </source>
</evidence>
<keyword evidence="1" id="KW-1133">Transmembrane helix</keyword>
<comment type="caution">
    <text evidence="2">The sequence shown here is derived from an EMBL/GenBank/DDBJ whole genome shotgun (WGS) entry which is preliminary data.</text>
</comment>
<name>A0A1F6V107_9BACT</name>
<feature type="transmembrane region" description="Helical" evidence="1">
    <location>
        <begin position="39"/>
        <end position="57"/>
    </location>
</feature>
<gene>
    <name evidence="2" type="ORF">A2818_01265</name>
</gene>
<dbReference type="Proteomes" id="UP000177602">
    <property type="component" value="Unassembled WGS sequence"/>
</dbReference>
<dbReference type="AlphaFoldDB" id="A0A1F6V107"/>
<protein>
    <submittedName>
        <fullName evidence="2">Uncharacterized protein</fullName>
    </submittedName>
</protein>
<keyword evidence="1" id="KW-0472">Membrane</keyword>
<feature type="transmembrane region" description="Helical" evidence="1">
    <location>
        <begin position="115"/>
        <end position="132"/>
    </location>
</feature>
<keyword evidence="1" id="KW-0812">Transmembrane</keyword>
<proteinExistence type="predicted"/>